<evidence type="ECO:0000313" key="6">
    <source>
        <dbReference type="Proteomes" id="UP000095141"/>
    </source>
</evidence>
<dbReference type="GO" id="GO:0006313">
    <property type="term" value="P:DNA transposition"/>
    <property type="evidence" value="ECO:0007669"/>
    <property type="project" value="InterPro"/>
</dbReference>
<gene>
    <name evidence="5" type="ORF">BFD03_04180</name>
    <name evidence="4" type="ORF">BFD03_05615</name>
    <name evidence="3" type="ORF">BFD03_07715</name>
    <name evidence="2" type="ORF">BFD03_08985</name>
</gene>
<evidence type="ECO:0000313" key="2">
    <source>
        <dbReference type="EMBL" id="OCX46794.1"/>
    </source>
</evidence>
<dbReference type="Proteomes" id="UP000095141">
    <property type="component" value="Unassembled WGS sequence"/>
</dbReference>
<evidence type="ECO:0000313" key="3">
    <source>
        <dbReference type="EMBL" id="OCX47070.1"/>
    </source>
</evidence>
<dbReference type="GO" id="GO:0003677">
    <property type="term" value="F:DNA binding"/>
    <property type="evidence" value="ECO:0007669"/>
    <property type="project" value="InterPro"/>
</dbReference>
<proteinExistence type="predicted"/>
<accession>A0A1C2GBF2</accession>
<protein>
    <submittedName>
        <fullName evidence="5">Transposase</fullName>
    </submittedName>
</protein>
<dbReference type="Pfam" id="PF01609">
    <property type="entry name" value="DDE_Tnp_1"/>
    <property type="match status" value="1"/>
</dbReference>
<dbReference type="GO" id="GO:0004803">
    <property type="term" value="F:transposase activity"/>
    <property type="evidence" value="ECO:0007669"/>
    <property type="project" value="InterPro"/>
</dbReference>
<dbReference type="InterPro" id="IPR012337">
    <property type="entry name" value="RNaseH-like_sf"/>
</dbReference>
<evidence type="ECO:0000313" key="4">
    <source>
        <dbReference type="EMBL" id="OCX47687.1"/>
    </source>
</evidence>
<comment type="caution">
    <text evidence="5">The sequence shown here is derived from an EMBL/GenBank/DDBJ whole genome shotgun (WGS) entry which is preliminary data.</text>
</comment>
<evidence type="ECO:0000313" key="5">
    <source>
        <dbReference type="EMBL" id="OCX48828.1"/>
    </source>
</evidence>
<feature type="domain" description="Transposase IS4-like" evidence="1">
    <location>
        <begin position="6"/>
        <end position="59"/>
    </location>
</feature>
<dbReference type="AlphaFoldDB" id="A0A1C2GBF2"/>
<dbReference type="EMBL" id="MCNS01000019">
    <property type="protein sequence ID" value="OCX46794.1"/>
    <property type="molecule type" value="Genomic_DNA"/>
</dbReference>
<dbReference type="Gene3D" id="3.90.350.10">
    <property type="entry name" value="Transposase Inhibitor Protein From Tn5, Chain A, domain 1"/>
    <property type="match status" value="1"/>
</dbReference>
<dbReference type="SUPFAM" id="SSF53098">
    <property type="entry name" value="Ribonuclease H-like"/>
    <property type="match status" value="1"/>
</dbReference>
<evidence type="ECO:0000259" key="1">
    <source>
        <dbReference type="Pfam" id="PF01609"/>
    </source>
</evidence>
<dbReference type="EMBL" id="MCNS01000009">
    <property type="protein sequence ID" value="OCX47687.1"/>
    <property type="molecule type" value="Genomic_DNA"/>
</dbReference>
<dbReference type="InterPro" id="IPR002559">
    <property type="entry name" value="Transposase_11"/>
</dbReference>
<reference evidence="5 6" key="1">
    <citation type="submission" date="2016-08" db="EMBL/GenBank/DDBJ databases">
        <title>Probiotic bacterium isolated from chicken gut.</title>
        <authorList>
            <person name="Levy J.L."/>
            <person name="Hassan H.M."/>
            <person name="Mendoza M.A."/>
        </authorList>
    </citation>
    <scope>NUCLEOTIDE SEQUENCE [LARGE SCALE GENOMIC DNA]</scope>
    <source>
        <strain evidence="5 6">P43</strain>
    </source>
</reference>
<sequence length="134" mass="15707">MVLASTNTKLTPQKIIQLYNRRWSIETYFKTAKQYLRLNKSQIQSYDGQVAQITITALTFILLAWQERQSKDDRTLGDLFYLMNDALPEIKFIEALVYLLKTLESHETVFLNQTISQFMNYLPENIQNALHEAV</sequence>
<name>A0A1C2GBF2_LIMRT</name>
<dbReference type="EMBL" id="MCNS01000006">
    <property type="protein sequence ID" value="OCX48828.1"/>
    <property type="molecule type" value="Genomic_DNA"/>
</dbReference>
<dbReference type="EMBL" id="MCNS01000013">
    <property type="protein sequence ID" value="OCX47070.1"/>
    <property type="molecule type" value="Genomic_DNA"/>
</dbReference>
<organism evidence="5 6">
    <name type="scientific">Limosilactobacillus reuteri</name>
    <name type="common">Lactobacillus reuteri</name>
    <dbReference type="NCBI Taxonomy" id="1598"/>
    <lineage>
        <taxon>Bacteria</taxon>
        <taxon>Bacillati</taxon>
        <taxon>Bacillota</taxon>
        <taxon>Bacilli</taxon>
        <taxon>Lactobacillales</taxon>
        <taxon>Lactobacillaceae</taxon>
        <taxon>Limosilactobacillus</taxon>
    </lineage>
</organism>